<keyword evidence="3" id="KW-0808">Transferase</keyword>
<evidence type="ECO:0000259" key="2">
    <source>
        <dbReference type="Pfam" id="PF13439"/>
    </source>
</evidence>
<dbReference type="InterPro" id="IPR028098">
    <property type="entry name" value="Glyco_trans_4-like_N"/>
</dbReference>
<evidence type="ECO:0000313" key="3">
    <source>
        <dbReference type="EMBL" id="WFN95826.1"/>
    </source>
</evidence>
<dbReference type="Pfam" id="PF13439">
    <property type="entry name" value="Glyco_transf_4"/>
    <property type="match status" value="1"/>
</dbReference>
<dbReference type="PANTHER" id="PTHR12526">
    <property type="entry name" value="GLYCOSYLTRANSFERASE"/>
    <property type="match status" value="1"/>
</dbReference>
<reference evidence="3 4" key="1">
    <citation type="submission" date="2022-02" db="EMBL/GenBank/DDBJ databases">
        <title>Phenotypic, genotypic and serological characterization of Edwardsiella ictaluri from catfish and ornamental fish species.</title>
        <authorList>
            <person name="Rose D."/>
            <person name="Tekedar H.C."/>
            <person name="Waldbieser G.C."/>
            <person name="Aarattuthodi S."/>
            <person name="Griffin M.J."/>
        </authorList>
    </citation>
    <scope>NUCLEOTIDE SEQUENCE [LARGE SCALE GENOMIC DNA]</scope>
    <source>
        <strain evidence="3 4">13 TAL-140 K3</strain>
    </source>
</reference>
<dbReference type="GO" id="GO:0016757">
    <property type="term" value="F:glycosyltransferase activity"/>
    <property type="evidence" value="ECO:0007669"/>
    <property type="project" value="UniProtKB-KW"/>
</dbReference>
<dbReference type="EC" id="2.4.-.-" evidence="3"/>
<dbReference type="Pfam" id="PF00534">
    <property type="entry name" value="Glycos_transf_1"/>
    <property type="match status" value="1"/>
</dbReference>
<dbReference type="SUPFAM" id="SSF53756">
    <property type="entry name" value="UDP-Glycosyltransferase/glycogen phosphorylase"/>
    <property type="match status" value="1"/>
</dbReference>
<proteinExistence type="predicted"/>
<accession>A0ABY8GEQ5</accession>
<evidence type="ECO:0000259" key="1">
    <source>
        <dbReference type="Pfam" id="PF00534"/>
    </source>
</evidence>
<dbReference type="Gene3D" id="3.40.50.2000">
    <property type="entry name" value="Glycogen Phosphorylase B"/>
    <property type="match status" value="2"/>
</dbReference>
<dbReference type="EMBL" id="CP092014">
    <property type="protein sequence ID" value="WFN95826.1"/>
    <property type="molecule type" value="Genomic_DNA"/>
</dbReference>
<gene>
    <name evidence="3" type="ORF">MAY91_13210</name>
</gene>
<keyword evidence="3" id="KW-0328">Glycosyltransferase</keyword>
<organism evidence="3 4">
    <name type="scientific">Edwardsiella ictaluri</name>
    <dbReference type="NCBI Taxonomy" id="67780"/>
    <lineage>
        <taxon>Bacteria</taxon>
        <taxon>Pseudomonadati</taxon>
        <taxon>Pseudomonadota</taxon>
        <taxon>Gammaproteobacteria</taxon>
        <taxon>Enterobacterales</taxon>
        <taxon>Hafniaceae</taxon>
        <taxon>Edwardsiella</taxon>
    </lineage>
</organism>
<keyword evidence="4" id="KW-1185">Reference proteome</keyword>
<sequence>MDKKKIVFVITKSEVGGAQSWVYELKQQLDKNYDIFLITSDNGWLATKFDSKSVFIIRSLSSMKNIMTIIKMAIFLRKINADVVISSSANAGIYARLSQIFYRCRHVYVSHGWSCIYNGGRFKFIFCLIERLLSLISYKVMCISENDRANAIDIIGIDDKKIVCIRNGVSPMPFKHTVNRKKRVLFVGRFVHPKRPDLLLEVSSYFPHFNFLFVGDGKDRCFLENKYKNNNNVFFLGEIEGFSNFNDYDIFALCSLL</sequence>
<dbReference type="PANTHER" id="PTHR12526:SF630">
    <property type="entry name" value="GLYCOSYLTRANSFERASE"/>
    <property type="match status" value="1"/>
</dbReference>
<feature type="domain" description="Glycosyl transferase family 1" evidence="1">
    <location>
        <begin position="178"/>
        <end position="240"/>
    </location>
</feature>
<dbReference type="InterPro" id="IPR001296">
    <property type="entry name" value="Glyco_trans_1"/>
</dbReference>
<feature type="domain" description="Glycosyltransferase subfamily 4-like N-terminal" evidence="2">
    <location>
        <begin position="15"/>
        <end position="170"/>
    </location>
</feature>
<evidence type="ECO:0000313" key="4">
    <source>
        <dbReference type="Proteomes" id="UP001222680"/>
    </source>
</evidence>
<dbReference type="RefSeq" id="WP_241772343.1">
    <property type="nucleotide sequence ID" value="NZ_CP113159.1"/>
</dbReference>
<dbReference type="Proteomes" id="UP001222680">
    <property type="component" value="Chromosome"/>
</dbReference>
<name>A0ABY8GEQ5_EDWIC</name>
<protein>
    <submittedName>
        <fullName evidence="3">Glycosyltransferase</fullName>
        <ecNumber evidence="3">2.4.-.-</ecNumber>
    </submittedName>
</protein>